<dbReference type="Proteomes" id="UP000828390">
    <property type="component" value="Unassembled WGS sequence"/>
</dbReference>
<organism evidence="1 2">
    <name type="scientific">Dreissena polymorpha</name>
    <name type="common">Zebra mussel</name>
    <name type="synonym">Mytilus polymorpha</name>
    <dbReference type="NCBI Taxonomy" id="45954"/>
    <lineage>
        <taxon>Eukaryota</taxon>
        <taxon>Metazoa</taxon>
        <taxon>Spiralia</taxon>
        <taxon>Lophotrochozoa</taxon>
        <taxon>Mollusca</taxon>
        <taxon>Bivalvia</taxon>
        <taxon>Autobranchia</taxon>
        <taxon>Heteroconchia</taxon>
        <taxon>Euheterodonta</taxon>
        <taxon>Imparidentia</taxon>
        <taxon>Neoheterodontei</taxon>
        <taxon>Myida</taxon>
        <taxon>Dreissenoidea</taxon>
        <taxon>Dreissenidae</taxon>
        <taxon>Dreissena</taxon>
    </lineage>
</organism>
<reference evidence="1" key="1">
    <citation type="journal article" date="2019" name="bioRxiv">
        <title>The Genome of the Zebra Mussel, Dreissena polymorpha: A Resource for Invasive Species Research.</title>
        <authorList>
            <person name="McCartney M.A."/>
            <person name="Auch B."/>
            <person name="Kono T."/>
            <person name="Mallez S."/>
            <person name="Zhang Y."/>
            <person name="Obille A."/>
            <person name="Becker A."/>
            <person name="Abrahante J.E."/>
            <person name="Garbe J."/>
            <person name="Badalamenti J.P."/>
            <person name="Herman A."/>
            <person name="Mangelson H."/>
            <person name="Liachko I."/>
            <person name="Sullivan S."/>
            <person name="Sone E.D."/>
            <person name="Koren S."/>
            <person name="Silverstein K.A.T."/>
            <person name="Beckman K.B."/>
            <person name="Gohl D.M."/>
        </authorList>
    </citation>
    <scope>NUCLEOTIDE SEQUENCE</scope>
    <source>
        <strain evidence="1">Duluth1</strain>
        <tissue evidence="1">Whole animal</tissue>
    </source>
</reference>
<gene>
    <name evidence="1" type="ORF">DPMN_175789</name>
</gene>
<keyword evidence="2" id="KW-1185">Reference proteome</keyword>
<comment type="caution">
    <text evidence="1">The sequence shown here is derived from an EMBL/GenBank/DDBJ whole genome shotgun (WGS) entry which is preliminary data.</text>
</comment>
<evidence type="ECO:0008006" key="3">
    <source>
        <dbReference type="Google" id="ProtNLM"/>
    </source>
</evidence>
<reference evidence="1" key="2">
    <citation type="submission" date="2020-11" db="EMBL/GenBank/DDBJ databases">
        <authorList>
            <person name="McCartney M.A."/>
            <person name="Auch B."/>
            <person name="Kono T."/>
            <person name="Mallez S."/>
            <person name="Becker A."/>
            <person name="Gohl D.M."/>
            <person name="Silverstein K.A.T."/>
            <person name="Koren S."/>
            <person name="Bechman K.B."/>
            <person name="Herman A."/>
            <person name="Abrahante J.E."/>
            <person name="Garbe J."/>
        </authorList>
    </citation>
    <scope>NUCLEOTIDE SEQUENCE</scope>
    <source>
        <strain evidence="1">Duluth1</strain>
        <tissue evidence="1">Whole animal</tissue>
    </source>
</reference>
<accession>A0A9D4EA19</accession>
<evidence type="ECO:0000313" key="1">
    <source>
        <dbReference type="EMBL" id="KAH3774407.1"/>
    </source>
</evidence>
<name>A0A9D4EA19_DREPO</name>
<protein>
    <recommendedName>
        <fullName evidence="3">Transposase</fullName>
    </recommendedName>
</protein>
<proteinExistence type="predicted"/>
<dbReference type="EMBL" id="JAIWYP010000009">
    <property type="protein sequence ID" value="KAH3774407.1"/>
    <property type="molecule type" value="Genomic_DNA"/>
</dbReference>
<sequence length="125" mass="13972">MIKGNMLRKISAQDVNIVEKSLTLKPHQSATDLHKALKRDGADLCLNTVRKAIRAASYTYENPWYAHMVKDANKGPRVVFCRQLIDANNPMNDIIFSDESSIQLHNNKVTVYSLTGTCSATNPKP</sequence>
<dbReference type="AlphaFoldDB" id="A0A9D4EA19"/>
<evidence type="ECO:0000313" key="2">
    <source>
        <dbReference type="Proteomes" id="UP000828390"/>
    </source>
</evidence>